<dbReference type="EMBL" id="CP108341">
    <property type="protein sequence ID" value="WTW27469.1"/>
    <property type="molecule type" value="Genomic_DNA"/>
</dbReference>
<protein>
    <submittedName>
        <fullName evidence="2">ATP-grasp-modified RiPP</fullName>
    </submittedName>
</protein>
<accession>A0ABZ1MKV5</accession>
<feature type="region of interest" description="Disordered" evidence="1">
    <location>
        <begin position="221"/>
        <end position="260"/>
    </location>
</feature>
<dbReference type="InterPro" id="IPR025843">
    <property type="entry name" value="Actino_peptide"/>
</dbReference>
<proteinExistence type="predicted"/>
<dbReference type="InterPro" id="IPR026496">
    <property type="entry name" value="GRASP_targ"/>
</dbReference>
<gene>
    <name evidence="2" type="primary">tgmA</name>
    <name evidence="2" type="ORF">OHU35_15985</name>
</gene>
<name>A0ABZ1MKV5_STREF</name>
<organism evidence="2 3">
    <name type="scientific">Streptomyces purpurascens</name>
    <dbReference type="NCBI Taxonomy" id="1924"/>
    <lineage>
        <taxon>Bacteria</taxon>
        <taxon>Bacillati</taxon>
        <taxon>Actinomycetota</taxon>
        <taxon>Actinomycetes</taxon>
        <taxon>Kitasatosporales</taxon>
        <taxon>Streptomycetaceae</taxon>
        <taxon>Streptomyces</taxon>
    </lineage>
</organism>
<reference evidence="2 3" key="1">
    <citation type="submission" date="2022-10" db="EMBL/GenBank/DDBJ databases">
        <title>The complete genomes of actinobacterial strains from the NBC collection.</title>
        <authorList>
            <person name="Joergensen T.S."/>
            <person name="Alvarez Arevalo M."/>
            <person name="Sterndorff E.B."/>
            <person name="Faurdal D."/>
            <person name="Vuksanovic O."/>
            <person name="Mourched A.-S."/>
            <person name="Charusanti P."/>
            <person name="Shaw S."/>
            <person name="Blin K."/>
            <person name="Weber T."/>
        </authorList>
    </citation>
    <scope>NUCLEOTIDE SEQUENCE [LARGE SCALE GENOMIC DNA]</scope>
    <source>
        <strain evidence="2 3">NBC_00017</strain>
    </source>
</reference>
<sequence length="260" mass="27998">MDTHEGLNRKISEWLARTHPIPERVRTEWASQGVALLPLGERFSAVRIASEVVHAAVQSKDQDRVATALGELLGGAIIYDRRVAGGTYYALVDGHAGAVWACDNTATCLGRGTYLGVPRIDRQRPPGTYWVVPPRYAGDLCPSRSVVGLVEAGRSRLVMEAEVCSHDDSGELKTAASARRPWAMRLVTDRLPVRPPSYATVVLDGPSQTARYTDAVGQVVEMGKHGTSRTTGTASVSGGGDGQNPQPQTQDDQTTDYESD</sequence>
<dbReference type="Proteomes" id="UP001621512">
    <property type="component" value="Chromosome"/>
</dbReference>
<evidence type="ECO:0000256" key="1">
    <source>
        <dbReference type="SAM" id="MobiDB-lite"/>
    </source>
</evidence>
<evidence type="ECO:0000313" key="3">
    <source>
        <dbReference type="Proteomes" id="UP001621512"/>
    </source>
</evidence>
<keyword evidence="3" id="KW-1185">Reference proteome</keyword>
<feature type="compositionally biased region" description="Low complexity" evidence="1">
    <location>
        <begin position="243"/>
        <end position="252"/>
    </location>
</feature>
<evidence type="ECO:0000313" key="2">
    <source>
        <dbReference type="EMBL" id="WTW27469.1"/>
    </source>
</evidence>
<dbReference type="Pfam" id="PF14408">
    <property type="entry name" value="Actino_peptide"/>
    <property type="match status" value="1"/>
</dbReference>
<dbReference type="NCBIfam" id="TIGR04186">
    <property type="entry name" value="GRASP_targ"/>
    <property type="match status" value="1"/>
</dbReference>